<reference evidence="2 3" key="1">
    <citation type="journal article" date="2013" name="Fungal Biol.">
        <title>Analysis of microsatellite markers in the genome of the plant pathogen Ceratocystis fimbriata.</title>
        <authorList>
            <person name="Simpson M.C."/>
            <person name="Wilken P.M."/>
            <person name="Coetzee M.P."/>
            <person name="Wingfield M.J."/>
            <person name="Wingfield B.D."/>
        </authorList>
    </citation>
    <scope>NUCLEOTIDE SEQUENCE [LARGE SCALE GENOMIC DNA]</scope>
    <source>
        <strain evidence="2 3">CBS 114723</strain>
    </source>
</reference>
<feature type="compositionally biased region" description="Polar residues" evidence="1">
    <location>
        <begin position="115"/>
        <end position="149"/>
    </location>
</feature>
<feature type="region of interest" description="Disordered" evidence="1">
    <location>
        <begin position="94"/>
        <end position="212"/>
    </location>
</feature>
<feature type="compositionally biased region" description="Basic residues" evidence="1">
    <location>
        <begin position="184"/>
        <end position="193"/>
    </location>
</feature>
<evidence type="ECO:0000313" key="3">
    <source>
        <dbReference type="Proteomes" id="UP000222788"/>
    </source>
</evidence>
<reference evidence="2 3" key="2">
    <citation type="journal article" date="2013" name="IMA Fungus">
        <title>IMA Genome-F 1: Ceratocystis fimbriata: Draft nuclear genome sequence for the plant pathogen, Ceratocystis fimbriata.</title>
        <authorList>
            <person name="Wilken P.M."/>
            <person name="Steenkamp E.T."/>
            <person name="Wingfield M.J."/>
            <person name="de Beer Z.W."/>
            <person name="Wingfield B.D."/>
        </authorList>
    </citation>
    <scope>NUCLEOTIDE SEQUENCE [LARGE SCALE GENOMIC DNA]</scope>
    <source>
        <strain evidence="2 3">CBS 114723</strain>
    </source>
</reference>
<accession>A0A2C5WYJ6</accession>
<dbReference type="AlphaFoldDB" id="A0A2C5WYJ6"/>
<gene>
    <name evidence="2" type="ORF">CFIMG_005713RA</name>
</gene>
<feature type="compositionally biased region" description="Basic and acidic residues" evidence="1">
    <location>
        <begin position="286"/>
        <end position="295"/>
    </location>
</feature>
<keyword evidence="3" id="KW-1185">Reference proteome</keyword>
<organism evidence="2 3">
    <name type="scientific">Ceratocystis fimbriata CBS 114723</name>
    <dbReference type="NCBI Taxonomy" id="1035309"/>
    <lineage>
        <taxon>Eukaryota</taxon>
        <taxon>Fungi</taxon>
        <taxon>Dikarya</taxon>
        <taxon>Ascomycota</taxon>
        <taxon>Pezizomycotina</taxon>
        <taxon>Sordariomycetes</taxon>
        <taxon>Hypocreomycetidae</taxon>
        <taxon>Microascales</taxon>
        <taxon>Ceratocystidaceae</taxon>
        <taxon>Ceratocystis</taxon>
    </lineage>
</organism>
<feature type="compositionally biased region" description="Pro residues" evidence="1">
    <location>
        <begin position="100"/>
        <end position="113"/>
    </location>
</feature>
<dbReference type="Proteomes" id="UP000222788">
    <property type="component" value="Unassembled WGS sequence"/>
</dbReference>
<proteinExistence type="predicted"/>
<feature type="compositionally biased region" description="Polar residues" evidence="1">
    <location>
        <begin position="167"/>
        <end position="183"/>
    </location>
</feature>
<feature type="region of interest" description="Disordered" evidence="1">
    <location>
        <begin position="265"/>
        <end position="307"/>
    </location>
</feature>
<protein>
    <submittedName>
        <fullName evidence="2">Uncharacterized protein</fullName>
    </submittedName>
</protein>
<feature type="compositionally biased region" description="Pro residues" evidence="1">
    <location>
        <begin position="150"/>
        <end position="163"/>
    </location>
</feature>
<evidence type="ECO:0000313" key="2">
    <source>
        <dbReference type="EMBL" id="PHH50946.1"/>
    </source>
</evidence>
<feature type="compositionally biased region" description="Basic residues" evidence="1">
    <location>
        <begin position="296"/>
        <end position="307"/>
    </location>
</feature>
<evidence type="ECO:0000256" key="1">
    <source>
        <dbReference type="SAM" id="MobiDB-lite"/>
    </source>
</evidence>
<dbReference type="EMBL" id="APWK03000108">
    <property type="protein sequence ID" value="PHH50946.1"/>
    <property type="molecule type" value="Genomic_DNA"/>
</dbReference>
<sequence length="307" mass="31591">MTPLYNGHQTAASPALASAAPANTHTPDLAAVAAAATAVAASGKLYQMPTPMLSPTLQPNIDHSGGPGGPATHLPSGIIASQLSPVIEQPALHQGKLPPANLPPKLLPAPPPAAMTQSLFTPTATGTAANLSAGRTCSPTPRQPTQTNSSPPPKPLTPTPAPFHAPAQTSAPSSTQRCTASIQTHRRRRGRPRKNPEPLIPLATLPRPHRDIMPKQVPDQVMSAAAREAAAMVSMGIRAGTMVSGRHVLGVRRQDATIVPPRGQRAARTRTVGTRAGTARVASNKVDGDKLEGKGKGKAKGMGKGAR</sequence>
<feature type="region of interest" description="Disordered" evidence="1">
    <location>
        <begin position="57"/>
        <end position="76"/>
    </location>
</feature>
<comment type="caution">
    <text evidence="2">The sequence shown here is derived from an EMBL/GenBank/DDBJ whole genome shotgun (WGS) entry which is preliminary data.</text>
</comment>
<feature type="compositionally biased region" description="Low complexity" evidence="1">
    <location>
        <begin position="269"/>
        <end position="282"/>
    </location>
</feature>
<name>A0A2C5WYJ6_9PEZI</name>